<dbReference type="InterPro" id="IPR018841">
    <property type="entry name" value="DUF2442"/>
</dbReference>
<sequence>MEYLPCVVQALAGDDFTVYAYFSDGSVRRADIKPLIEQGGVFAQLSDEDFFSSRLTVMNGAVAWDVAGNHDETSCVDLDPWNMYETCECVADPLAEDAA</sequence>
<evidence type="ECO:0008006" key="3">
    <source>
        <dbReference type="Google" id="ProtNLM"/>
    </source>
</evidence>
<dbReference type="Gene3D" id="3.30.2020.10">
    <property type="entry name" value="NE0471-like N-terminal domain"/>
    <property type="match status" value="1"/>
</dbReference>
<reference evidence="1 2" key="1">
    <citation type="submission" date="2008-10" db="EMBL/GenBank/DDBJ databases">
        <title>Draft genome sequence of Collinsella stercoris (DSM 13279).</title>
        <authorList>
            <person name="Sudarsanam P."/>
            <person name="Ley R."/>
            <person name="Guruge J."/>
            <person name="Turnbaugh P.J."/>
            <person name="Mahowald M."/>
            <person name="Liep D."/>
            <person name="Gordon J."/>
        </authorList>
    </citation>
    <scope>NUCLEOTIDE SEQUENCE [LARGE SCALE GENOMIC DNA]</scope>
    <source>
        <strain evidence="1 2">DSM 13279</strain>
    </source>
</reference>
<dbReference type="Proteomes" id="UP000003560">
    <property type="component" value="Unassembled WGS sequence"/>
</dbReference>
<dbReference type="SUPFAM" id="SSF143880">
    <property type="entry name" value="NE0471 N-terminal domain-like"/>
    <property type="match status" value="1"/>
</dbReference>
<protein>
    <recommendedName>
        <fullName evidence="3">DUF2442 domain-containing protein</fullName>
    </recommendedName>
</protein>
<dbReference type="AlphaFoldDB" id="B6G837"/>
<keyword evidence="2" id="KW-1185">Reference proteome</keyword>
<reference evidence="1 2" key="2">
    <citation type="submission" date="2008-10" db="EMBL/GenBank/DDBJ databases">
        <authorList>
            <person name="Fulton L."/>
            <person name="Clifton S."/>
            <person name="Fulton B."/>
            <person name="Xu J."/>
            <person name="Minx P."/>
            <person name="Pepin K.H."/>
            <person name="Johnson M."/>
            <person name="Thiruvilangam P."/>
            <person name="Bhonagiri V."/>
            <person name="Nash W.E."/>
            <person name="Mardis E.R."/>
            <person name="Wilson R.K."/>
        </authorList>
    </citation>
    <scope>NUCLEOTIDE SEQUENCE [LARGE SCALE GENOMIC DNA]</scope>
    <source>
        <strain evidence="1 2">DSM 13279</strain>
    </source>
</reference>
<organism evidence="1 2">
    <name type="scientific">Collinsella stercoris DSM 13279</name>
    <dbReference type="NCBI Taxonomy" id="445975"/>
    <lineage>
        <taxon>Bacteria</taxon>
        <taxon>Bacillati</taxon>
        <taxon>Actinomycetota</taxon>
        <taxon>Coriobacteriia</taxon>
        <taxon>Coriobacteriales</taxon>
        <taxon>Coriobacteriaceae</taxon>
        <taxon>Collinsella</taxon>
    </lineage>
</organism>
<evidence type="ECO:0000313" key="2">
    <source>
        <dbReference type="Proteomes" id="UP000003560"/>
    </source>
</evidence>
<comment type="caution">
    <text evidence="1">The sequence shown here is derived from an EMBL/GenBank/DDBJ whole genome shotgun (WGS) entry which is preliminary data.</text>
</comment>
<dbReference type="EMBL" id="ABXJ01000013">
    <property type="protein sequence ID" value="EEA91549.1"/>
    <property type="molecule type" value="Genomic_DNA"/>
</dbReference>
<dbReference type="InterPro" id="IPR036782">
    <property type="entry name" value="NE0471-like_N"/>
</dbReference>
<dbReference type="STRING" id="445975.COLSTE_00226"/>
<gene>
    <name evidence="1" type="ORF">COLSTE_00226</name>
</gene>
<dbReference type="RefSeq" id="WP_006719786.1">
    <property type="nucleotide sequence ID" value="NZ_CP085935.1"/>
</dbReference>
<dbReference type="Pfam" id="PF10387">
    <property type="entry name" value="DUF2442"/>
    <property type="match status" value="1"/>
</dbReference>
<proteinExistence type="predicted"/>
<evidence type="ECO:0000313" key="1">
    <source>
        <dbReference type="EMBL" id="EEA91549.1"/>
    </source>
</evidence>
<dbReference type="HOGENOM" id="CLU_153045_4_1_11"/>
<name>B6G837_9ACTN</name>
<dbReference type="OrthoDB" id="6935755at2"/>
<dbReference type="GeneID" id="98002606"/>
<accession>B6G837</accession>
<dbReference type="eggNOG" id="ENOG5032VN8">
    <property type="taxonomic scope" value="Bacteria"/>
</dbReference>